<protein>
    <submittedName>
        <fullName evidence="1">Uncharacterized protein</fullName>
    </submittedName>
</protein>
<keyword evidence="2" id="KW-1185">Reference proteome</keyword>
<evidence type="ECO:0000313" key="2">
    <source>
        <dbReference type="Proteomes" id="UP000017862"/>
    </source>
</evidence>
<name>U6B5B0_9HYPH</name>
<evidence type="ECO:0000313" key="1">
    <source>
        <dbReference type="EMBL" id="AHA28105.1"/>
    </source>
</evidence>
<dbReference type="HOGENOM" id="CLU_3381143_0_0_5"/>
<gene>
    <name evidence="1" type="ORF">lam_762</name>
</gene>
<dbReference type="AlphaFoldDB" id="U6B5B0"/>
<organism evidence="1 2">
    <name type="scientific">Candidatus Liberibacter americanus str. Sao Paulo</name>
    <dbReference type="NCBI Taxonomy" id="1261131"/>
    <lineage>
        <taxon>Bacteria</taxon>
        <taxon>Pseudomonadati</taxon>
        <taxon>Pseudomonadota</taxon>
        <taxon>Alphaproteobacteria</taxon>
        <taxon>Hyphomicrobiales</taxon>
        <taxon>Rhizobiaceae</taxon>
        <taxon>Liberibacter</taxon>
    </lineage>
</organism>
<dbReference type="KEGG" id="lar:lam_762"/>
<reference evidence="1 2" key="1">
    <citation type="journal article" date="2014" name="Mol. Plant Microbe Interact.">
        <title>The complete genome sequence of Candidatus Liberibacter americanus, associated with citrus Huanglongbing.</title>
        <authorList>
            <person name="Wulff N.A."/>
            <person name="Zhang S."/>
            <person name="Setubal J.C."/>
            <person name="Almeida N.F."/>
            <person name="Martins E.C."/>
            <person name="Harakava R."/>
            <person name="Kumar D."/>
            <person name="Rangel L.T."/>
            <person name="Foissac X."/>
            <person name="Bove J."/>
            <person name="Gabriel D.W."/>
        </authorList>
    </citation>
    <scope>NUCLEOTIDE SEQUENCE [LARGE SCALE GENOMIC DNA]</scope>
    <source>
        <strain evidence="1 2">Sao Paulo</strain>
    </source>
</reference>
<dbReference type="EMBL" id="CP006604">
    <property type="protein sequence ID" value="AHA28105.1"/>
    <property type="molecule type" value="Genomic_DNA"/>
</dbReference>
<dbReference type="Proteomes" id="UP000017862">
    <property type="component" value="Chromosome"/>
</dbReference>
<proteinExistence type="predicted"/>
<accession>U6B5B0</accession>
<sequence>MIIPSPINDKCGHGDSVTFVPMPECPRARFFDP</sequence>